<dbReference type="AlphaFoldDB" id="A0A179HZH9"/>
<feature type="compositionally biased region" description="Basic and acidic residues" evidence="1">
    <location>
        <begin position="168"/>
        <end position="217"/>
    </location>
</feature>
<dbReference type="EMBL" id="LSBI01000001">
    <property type="protein sequence ID" value="OAQ94750.1"/>
    <property type="molecule type" value="Genomic_DNA"/>
</dbReference>
<name>A0A179HZH9_PURLI</name>
<dbReference type="Proteomes" id="UP000078340">
    <property type="component" value="Unassembled WGS sequence"/>
</dbReference>
<feature type="region of interest" description="Disordered" evidence="1">
    <location>
        <begin position="160"/>
        <end position="217"/>
    </location>
</feature>
<evidence type="ECO:0000256" key="1">
    <source>
        <dbReference type="SAM" id="MobiDB-lite"/>
    </source>
</evidence>
<protein>
    <submittedName>
        <fullName evidence="2">Uncharacterized protein</fullName>
    </submittedName>
</protein>
<comment type="caution">
    <text evidence="2">The sequence shown here is derived from an EMBL/GenBank/DDBJ whole genome shotgun (WGS) entry which is preliminary data.</text>
</comment>
<organism evidence="2 3">
    <name type="scientific">Purpureocillium lilacinum</name>
    <name type="common">Paecilomyces lilacinus</name>
    <dbReference type="NCBI Taxonomy" id="33203"/>
    <lineage>
        <taxon>Eukaryota</taxon>
        <taxon>Fungi</taxon>
        <taxon>Dikarya</taxon>
        <taxon>Ascomycota</taxon>
        <taxon>Pezizomycotina</taxon>
        <taxon>Sordariomycetes</taxon>
        <taxon>Hypocreomycetidae</taxon>
        <taxon>Hypocreales</taxon>
        <taxon>Ophiocordycipitaceae</taxon>
        <taxon>Purpureocillium</taxon>
    </lineage>
</organism>
<sequence length="364" mass="39280">MGSRLGGAPAAPPQHQTGSCKRERCHLHMQIEWHGCPVAGQVSRWSREHVHSANTPNDNNKQHAQLQKQCRSNNNPLETCHDESLGGSYRRPSLHRLFAPHRLGLLLAPQGHELRQPEHGDAQHEARRDPRQDVELDAALGGEADAGALVVDLAHALAARDGDDDAPDEARQAAQRAEDEVGEHDGRPARQQEGRRVGEHGEPAEAHGQRVEDEEPQQRVVEHVKLVLHAVGPVDVGEVELERADAEPVVEHAGEVEGGRLELTGRRRAGAVGHREGHILGRGTGRVAALARVHDVQRVPLRDAQLVGQLIGGVARNIVDLVLGGVLLIVEPALDAAKDAVVAIATIVGLVRLAEDVVPDHGRV</sequence>
<reference evidence="2 3" key="1">
    <citation type="submission" date="2016-02" db="EMBL/GenBank/DDBJ databases">
        <title>Biosynthesis of antibiotic leucinostatins and their inhibition on Phytophthora in bio-control Purpureocillium lilacinum.</title>
        <authorList>
            <person name="Wang G."/>
            <person name="Liu Z."/>
            <person name="Lin R."/>
            <person name="Li E."/>
            <person name="Mao Z."/>
            <person name="Ling J."/>
            <person name="Yin W."/>
            <person name="Xie B."/>
        </authorList>
    </citation>
    <scope>NUCLEOTIDE SEQUENCE [LARGE SCALE GENOMIC DNA]</scope>
    <source>
        <strain evidence="2">PLFJ-1</strain>
    </source>
</reference>
<evidence type="ECO:0000313" key="3">
    <source>
        <dbReference type="Proteomes" id="UP000078340"/>
    </source>
</evidence>
<proteinExistence type="predicted"/>
<accession>A0A179HZH9</accession>
<gene>
    <name evidence="2" type="ORF">VFPFJ_00859</name>
</gene>
<feature type="region of interest" description="Disordered" evidence="1">
    <location>
        <begin position="48"/>
        <end position="84"/>
    </location>
</feature>
<feature type="compositionally biased region" description="Polar residues" evidence="1">
    <location>
        <begin position="52"/>
        <end position="77"/>
    </location>
</feature>
<evidence type="ECO:0000313" key="2">
    <source>
        <dbReference type="EMBL" id="OAQ94750.1"/>
    </source>
</evidence>